<dbReference type="AlphaFoldDB" id="A0A1H5WIK4"/>
<evidence type="ECO:0008006" key="3">
    <source>
        <dbReference type="Google" id="ProtNLM"/>
    </source>
</evidence>
<gene>
    <name evidence="1" type="ORF">SAMN05421819_1598</name>
</gene>
<organism evidence="1 2">
    <name type="scientific">Bryocella elongata</name>
    <dbReference type="NCBI Taxonomy" id="863522"/>
    <lineage>
        <taxon>Bacteria</taxon>
        <taxon>Pseudomonadati</taxon>
        <taxon>Acidobacteriota</taxon>
        <taxon>Terriglobia</taxon>
        <taxon>Terriglobales</taxon>
        <taxon>Acidobacteriaceae</taxon>
        <taxon>Bryocella</taxon>
    </lineage>
</organism>
<keyword evidence="2" id="KW-1185">Reference proteome</keyword>
<dbReference type="EMBL" id="FNVA01000002">
    <property type="protein sequence ID" value="SEF99302.1"/>
    <property type="molecule type" value="Genomic_DNA"/>
</dbReference>
<name>A0A1H5WIK4_9BACT</name>
<proteinExistence type="predicted"/>
<evidence type="ECO:0000313" key="2">
    <source>
        <dbReference type="Proteomes" id="UP000236728"/>
    </source>
</evidence>
<evidence type="ECO:0000313" key="1">
    <source>
        <dbReference type="EMBL" id="SEF99302.1"/>
    </source>
</evidence>
<sequence>MERRTIVNTVLEAQDLLRFCLQGGGEIVPGRHFRDELLQEDLTFEDAWVVLKSGRVLDPPEPDIKTGEWKYRVEGHEPGGKYLVIVFSFKSVSRAFLITVFSVAAKARDE</sequence>
<dbReference type="Proteomes" id="UP000236728">
    <property type="component" value="Unassembled WGS sequence"/>
</dbReference>
<protein>
    <recommendedName>
        <fullName evidence="3">DUF4258 domain-containing protein</fullName>
    </recommendedName>
</protein>
<reference evidence="1 2" key="1">
    <citation type="submission" date="2016-10" db="EMBL/GenBank/DDBJ databases">
        <authorList>
            <person name="de Groot N.N."/>
        </authorList>
    </citation>
    <scope>NUCLEOTIDE SEQUENCE [LARGE SCALE GENOMIC DNA]</scope>
    <source>
        <strain evidence="1 2">DSM 22489</strain>
    </source>
</reference>
<accession>A0A1H5WIK4</accession>